<comment type="caution">
    <text evidence="1">The sequence shown here is derived from an EMBL/GenBank/DDBJ whole genome shotgun (WGS) entry which is preliminary data.</text>
</comment>
<evidence type="ECO:0000313" key="2">
    <source>
        <dbReference type="Proteomes" id="UP000009885"/>
    </source>
</evidence>
<organism evidence="1 2">
    <name type="scientific">Staphylococcus massiliensis S46</name>
    <dbReference type="NCBI Taxonomy" id="1229783"/>
    <lineage>
        <taxon>Bacteria</taxon>
        <taxon>Bacillati</taxon>
        <taxon>Bacillota</taxon>
        <taxon>Bacilli</taxon>
        <taxon>Bacillales</taxon>
        <taxon>Staphylococcaceae</taxon>
        <taxon>Staphylococcus</taxon>
    </lineage>
</organism>
<name>K9ASH6_9STAP</name>
<keyword evidence="2" id="KW-1185">Reference proteome</keyword>
<dbReference type="PATRIC" id="fig|1229783.3.peg.374"/>
<dbReference type="RefSeq" id="WP_009382119.1">
    <property type="nucleotide sequence ID" value="NZ_AMSQ01000002.1"/>
</dbReference>
<dbReference type="EMBL" id="AMSQ01000002">
    <property type="protein sequence ID" value="EKU50343.1"/>
    <property type="molecule type" value="Genomic_DNA"/>
</dbReference>
<evidence type="ECO:0000313" key="1">
    <source>
        <dbReference type="EMBL" id="EKU50343.1"/>
    </source>
</evidence>
<proteinExistence type="predicted"/>
<sequence length="253" mass="30045">MGRSIKREINGEIFKTQKALDEKVKLIINENKNKSDGFYSEFLQSIINTYHLPIIKEGGKSNGKFYFIDYYTDEMKKDGIDEVRFNEKLKDTQGDPVVLTFVEPQNVWTGCTVNAYKKYKDFGSEKYKDKIIQDALRSKLFNDNIIGKKLNGYFPECQYPYKKCNLKSQEYHHEKPTFKEMYFNDVKPLISNRDFNTMFGYQKLDKSLNSEMEYIPSDHKAWLKLVALHDDNEGYWLCKHHHREMHRIKRDAV</sequence>
<accession>K9ASH6</accession>
<dbReference type="AlphaFoldDB" id="K9ASH6"/>
<dbReference type="Proteomes" id="UP000009885">
    <property type="component" value="Unassembled WGS sequence"/>
</dbReference>
<dbReference type="STRING" id="1229783.C273_01835"/>
<gene>
    <name evidence="1" type="ORF">C273_01835</name>
</gene>
<protein>
    <submittedName>
        <fullName evidence="1">Uncharacterized protein</fullName>
    </submittedName>
</protein>
<reference evidence="1 2" key="1">
    <citation type="journal article" date="2013" name="Genome Announc.">
        <title>Genome Sequence of Staphylococcus massiliensis Strain S46, Isolated from the Surface of Healthy Human Skin.</title>
        <authorList>
            <person name="Srivastav R."/>
            <person name="Singh A."/>
            <person name="Jangir P.K."/>
            <person name="Kumari C."/>
            <person name="Muduli S."/>
            <person name="Sharma R."/>
        </authorList>
    </citation>
    <scope>NUCLEOTIDE SEQUENCE [LARGE SCALE GENOMIC DNA]</scope>
    <source>
        <strain evidence="1 2">S46</strain>
    </source>
</reference>